<dbReference type="InterPro" id="IPR042099">
    <property type="entry name" value="ANL_N_sf"/>
</dbReference>
<dbReference type="RefSeq" id="WP_192594442.1">
    <property type="nucleotide sequence ID" value="NZ_BAAALJ010000017.1"/>
</dbReference>
<gene>
    <name evidence="3" type="ORF">H4W27_000384</name>
</gene>
<dbReference type="CDD" id="cd17631">
    <property type="entry name" value="FACL_FadD13-like"/>
    <property type="match status" value="1"/>
</dbReference>
<dbReference type="SUPFAM" id="SSF56801">
    <property type="entry name" value="Acetyl-CoA synthetase-like"/>
    <property type="match status" value="1"/>
</dbReference>
<evidence type="ECO:0000259" key="1">
    <source>
        <dbReference type="Pfam" id="PF00501"/>
    </source>
</evidence>
<dbReference type="Pfam" id="PF00501">
    <property type="entry name" value="AMP-binding"/>
    <property type="match status" value="1"/>
</dbReference>
<accession>A0ABR9JBF4</accession>
<dbReference type="InterPro" id="IPR025110">
    <property type="entry name" value="AMP-bd_C"/>
</dbReference>
<organism evidence="3 4">
    <name type="scientific">Nesterenkonia lutea</name>
    <dbReference type="NCBI Taxonomy" id="272919"/>
    <lineage>
        <taxon>Bacteria</taxon>
        <taxon>Bacillati</taxon>
        <taxon>Actinomycetota</taxon>
        <taxon>Actinomycetes</taxon>
        <taxon>Micrococcales</taxon>
        <taxon>Micrococcaceae</taxon>
        <taxon>Nesterenkonia</taxon>
    </lineage>
</organism>
<dbReference type="PROSITE" id="PS00455">
    <property type="entry name" value="AMP_BINDING"/>
    <property type="match status" value="1"/>
</dbReference>
<dbReference type="EMBL" id="JADBED010000001">
    <property type="protein sequence ID" value="MBE1523266.1"/>
    <property type="molecule type" value="Genomic_DNA"/>
</dbReference>
<feature type="domain" description="AMP-binding enzyme C-terminal" evidence="2">
    <location>
        <begin position="432"/>
        <end position="507"/>
    </location>
</feature>
<dbReference type="InterPro" id="IPR000873">
    <property type="entry name" value="AMP-dep_synth/lig_dom"/>
</dbReference>
<dbReference type="PANTHER" id="PTHR43767:SF1">
    <property type="entry name" value="NONRIBOSOMAL PEPTIDE SYNTHASE PES1 (EUROFUNG)-RELATED"/>
    <property type="match status" value="1"/>
</dbReference>
<dbReference type="GO" id="GO:0016874">
    <property type="term" value="F:ligase activity"/>
    <property type="evidence" value="ECO:0007669"/>
    <property type="project" value="UniProtKB-KW"/>
</dbReference>
<dbReference type="Gene3D" id="3.30.300.30">
    <property type="match status" value="1"/>
</dbReference>
<dbReference type="PANTHER" id="PTHR43767">
    <property type="entry name" value="LONG-CHAIN-FATTY-ACID--COA LIGASE"/>
    <property type="match status" value="1"/>
</dbReference>
<proteinExistence type="predicted"/>
<dbReference type="InterPro" id="IPR050237">
    <property type="entry name" value="ATP-dep_AMP-bd_enzyme"/>
</dbReference>
<feature type="domain" description="AMP-dependent synthetase/ligase" evidence="1">
    <location>
        <begin position="16"/>
        <end position="378"/>
    </location>
</feature>
<keyword evidence="4" id="KW-1185">Reference proteome</keyword>
<protein>
    <submittedName>
        <fullName evidence="3">Fatty-acyl-CoA synthase</fullName>
        <ecNumber evidence="3">6.2.1.-</ecNumber>
    </submittedName>
</protein>
<sequence length="518" mass="56189">MKNHGLGDWIHRRRVRSRGETALISAAGELTYDQLAERIDRLANAFADRGVRTGDRVAYLGENSPAFLETLFAAGSLGAVFVPLNTRLAPPEIQFALQDSGARLLVSSSTLQPLAASGSRETAVERIMIVDDGHGTQHEDAELPLPAEPFEQALSSGALHRPDVQVSHEDLAVILYTSGTTGSPKGAMLTHGNLTWNAINVLTDHDITSRDVALMIAPLFHVAALGQGALPVLLKGGCVVLEQRFEPGRVLALIQEHSVSNISGVPTTFQLLCEHPDWDHTDISSLRNLTCGGSAVPTRVLEAYESRGLAFTMGYGMTETSPGATSLPSAYSRSKQGSGGLPHFHTDVRVVDPADQPCAPGEVGEIQVHGPNVIAEYWNRPEATASSFVHEEHASWLKTGDMGYLDEDGFLYISDRLKDMIISGGENIYPAQVEQQIAALESVAAVAVIGVEDERWGEVPRAIVVVREGHELTEEQVLRHLDGRLARYKIPKSVIFVESMPRTASGKIRKPDLRRQYA</sequence>
<dbReference type="Gene3D" id="3.40.50.12780">
    <property type="entry name" value="N-terminal domain of ligase-like"/>
    <property type="match status" value="1"/>
</dbReference>
<dbReference type="Proteomes" id="UP000643525">
    <property type="component" value="Unassembled WGS sequence"/>
</dbReference>
<dbReference type="Pfam" id="PF13193">
    <property type="entry name" value="AMP-binding_C"/>
    <property type="match status" value="1"/>
</dbReference>
<comment type="caution">
    <text evidence="3">The sequence shown here is derived from an EMBL/GenBank/DDBJ whole genome shotgun (WGS) entry which is preliminary data.</text>
</comment>
<evidence type="ECO:0000313" key="4">
    <source>
        <dbReference type="Proteomes" id="UP000643525"/>
    </source>
</evidence>
<keyword evidence="3" id="KW-0436">Ligase</keyword>
<evidence type="ECO:0000259" key="2">
    <source>
        <dbReference type="Pfam" id="PF13193"/>
    </source>
</evidence>
<dbReference type="InterPro" id="IPR020845">
    <property type="entry name" value="AMP-binding_CS"/>
</dbReference>
<name>A0ABR9JBF4_9MICC</name>
<reference evidence="3 4" key="1">
    <citation type="submission" date="2020-10" db="EMBL/GenBank/DDBJ databases">
        <title>Sequencing the genomes of 1000 actinobacteria strains.</title>
        <authorList>
            <person name="Klenk H.-P."/>
        </authorList>
    </citation>
    <scope>NUCLEOTIDE SEQUENCE [LARGE SCALE GENOMIC DNA]</scope>
    <source>
        <strain evidence="3 4">DSM 15666</strain>
    </source>
</reference>
<dbReference type="EC" id="6.2.1.-" evidence="3"/>
<evidence type="ECO:0000313" key="3">
    <source>
        <dbReference type="EMBL" id="MBE1523266.1"/>
    </source>
</evidence>
<dbReference type="InterPro" id="IPR045851">
    <property type="entry name" value="AMP-bd_C_sf"/>
</dbReference>
<dbReference type="NCBIfam" id="NF004837">
    <property type="entry name" value="PRK06187.1"/>
    <property type="match status" value="1"/>
</dbReference>